<dbReference type="GO" id="GO:0008652">
    <property type="term" value="P:amino acid biosynthetic process"/>
    <property type="evidence" value="ECO:0007669"/>
    <property type="project" value="UniProtKB-KW"/>
</dbReference>
<comment type="pathway">
    <text evidence="7">Metabolic intermediate biosynthesis; chorismate biosynthesis; chorismate from D-erythrose 4-phosphate and phosphoenolpyruvate: step 5/7.</text>
</comment>
<dbReference type="EMBL" id="AP021876">
    <property type="protein sequence ID" value="BBO84044.1"/>
    <property type="molecule type" value="Genomic_DNA"/>
</dbReference>
<feature type="binding site" evidence="7">
    <location>
        <position position="85"/>
    </location>
    <ligand>
        <name>substrate</name>
    </ligand>
</feature>
<feature type="binding site" evidence="7">
    <location>
        <begin position="17"/>
        <end position="22"/>
    </location>
    <ligand>
        <name>ATP</name>
        <dbReference type="ChEBI" id="CHEBI:30616"/>
    </ligand>
</feature>
<dbReference type="GO" id="GO:0009423">
    <property type="term" value="P:chorismate biosynthetic process"/>
    <property type="evidence" value="ECO:0007669"/>
    <property type="project" value="UniProtKB-UniRule"/>
</dbReference>
<dbReference type="InterPro" id="IPR000623">
    <property type="entry name" value="Shikimate_kinase/TSH1"/>
</dbReference>
<keyword evidence="1 7" id="KW-0028">Amino-acid biosynthesis</keyword>
<comment type="caution">
    <text evidence="7">Lacks conserved residue(s) required for the propagation of feature annotation.</text>
</comment>
<dbReference type="SUPFAM" id="SSF52540">
    <property type="entry name" value="P-loop containing nucleoside triphosphate hydrolases"/>
    <property type="match status" value="1"/>
</dbReference>
<dbReference type="GO" id="GO:0000287">
    <property type="term" value="F:magnesium ion binding"/>
    <property type="evidence" value="ECO:0007669"/>
    <property type="project" value="UniProtKB-UniRule"/>
</dbReference>
<dbReference type="Pfam" id="PF01202">
    <property type="entry name" value="SKI"/>
    <property type="match status" value="1"/>
</dbReference>
<keyword evidence="7" id="KW-0479">Metal-binding</keyword>
<sequence length="185" mass="20542">MSKAMQKPNIILTGFMGTGKTTIGKRLAKELSYNFIDTDVMIEKRAGRTIQKIFEELGESAFRKMESAVVSEIAGMQGQVIATGGRLMLDPGNAAALSQTGMVFCLVATAEEIFERVSKDNQNVRPLLAGEDPMARIVNLLEQRKDGYGRFSQIETSLKTPDEIVNILLARFQIKFRSTIAHKRQ</sequence>
<evidence type="ECO:0000256" key="7">
    <source>
        <dbReference type="HAMAP-Rule" id="MF_00109"/>
    </source>
</evidence>
<keyword evidence="3 7" id="KW-0547">Nucleotide-binding</keyword>
<feature type="binding site" evidence="7">
    <location>
        <position position="144"/>
    </location>
    <ligand>
        <name>substrate</name>
    </ligand>
</feature>
<gene>
    <name evidence="7 8" type="primary">aroK</name>
    <name evidence="8" type="ORF">DSCO28_46100</name>
</gene>
<keyword evidence="7" id="KW-0963">Cytoplasm</keyword>
<evidence type="ECO:0000313" key="8">
    <source>
        <dbReference type="EMBL" id="BBO84044.1"/>
    </source>
</evidence>
<dbReference type="Gene3D" id="3.40.50.300">
    <property type="entry name" value="P-loop containing nucleotide triphosphate hydrolases"/>
    <property type="match status" value="1"/>
</dbReference>
<feature type="binding site" evidence="7">
    <location>
        <position position="39"/>
    </location>
    <ligand>
        <name>substrate</name>
    </ligand>
</feature>
<feature type="binding site" evidence="7">
    <location>
        <position position="63"/>
    </location>
    <ligand>
        <name>substrate</name>
    </ligand>
</feature>
<organism evidence="8 9">
    <name type="scientific">Desulfosarcina ovata subsp. sediminis</name>
    <dbReference type="NCBI Taxonomy" id="885957"/>
    <lineage>
        <taxon>Bacteria</taxon>
        <taxon>Pseudomonadati</taxon>
        <taxon>Thermodesulfobacteriota</taxon>
        <taxon>Desulfobacteria</taxon>
        <taxon>Desulfobacterales</taxon>
        <taxon>Desulfosarcinaceae</taxon>
        <taxon>Desulfosarcina</taxon>
    </lineage>
</organism>
<keyword evidence="7" id="KW-0460">Magnesium</keyword>
<dbReference type="PANTHER" id="PTHR21087">
    <property type="entry name" value="SHIKIMATE KINASE"/>
    <property type="match status" value="1"/>
</dbReference>
<evidence type="ECO:0000256" key="1">
    <source>
        <dbReference type="ARBA" id="ARBA00022605"/>
    </source>
</evidence>
<dbReference type="GO" id="GO:0005524">
    <property type="term" value="F:ATP binding"/>
    <property type="evidence" value="ECO:0007669"/>
    <property type="project" value="UniProtKB-UniRule"/>
</dbReference>
<evidence type="ECO:0000256" key="5">
    <source>
        <dbReference type="ARBA" id="ARBA00022840"/>
    </source>
</evidence>
<dbReference type="AlphaFoldDB" id="A0A5K7ZV39"/>
<dbReference type="UniPathway" id="UPA00053">
    <property type="reaction ID" value="UER00088"/>
</dbReference>
<dbReference type="PRINTS" id="PR01100">
    <property type="entry name" value="SHIKIMTKNASE"/>
</dbReference>
<dbReference type="GO" id="GO:0005829">
    <property type="term" value="C:cytosol"/>
    <property type="evidence" value="ECO:0007669"/>
    <property type="project" value="TreeGrafter"/>
</dbReference>
<comment type="subunit">
    <text evidence="7">Monomer.</text>
</comment>
<comment type="subcellular location">
    <subcellularLocation>
        <location evidence="7">Cytoplasm</location>
    </subcellularLocation>
</comment>
<evidence type="ECO:0000256" key="6">
    <source>
        <dbReference type="ARBA" id="ARBA00023141"/>
    </source>
</evidence>
<dbReference type="InterPro" id="IPR031322">
    <property type="entry name" value="Shikimate/glucono_kinase"/>
</dbReference>
<name>A0A5K7ZV39_9BACT</name>
<reference evidence="8 9" key="1">
    <citation type="submission" date="2019-11" db="EMBL/GenBank/DDBJ databases">
        <title>Comparative genomics of hydrocarbon-degrading Desulfosarcina strains.</title>
        <authorList>
            <person name="Watanabe M."/>
            <person name="Kojima H."/>
            <person name="Fukui M."/>
        </authorList>
    </citation>
    <scope>NUCLEOTIDE SEQUENCE [LARGE SCALE GENOMIC DNA]</scope>
    <source>
        <strain evidence="8 9">28bB2T</strain>
    </source>
</reference>
<dbReference type="GO" id="GO:0004765">
    <property type="term" value="F:shikimate kinase activity"/>
    <property type="evidence" value="ECO:0007669"/>
    <property type="project" value="UniProtKB-UniRule"/>
</dbReference>
<dbReference type="KEGG" id="dov:DSCO28_46100"/>
<feature type="binding site" evidence="7">
    <location>
        <position position="125"/>
    </location>
    <ligand>
        <name>ATP</name>
        <dbReference type="ChEBI" id="CHEBI:30616"/>
    </ligand>
</feature>
<protein>
    <recommendedName>
        <fullName evidence="7">Shikimate kinase</fullName>
        <shortName evidence="7">SK</shortName>
        <ecNumber evidence="7">2.7.1.71</ecNumber>
    </recommendedName>
</protein>
<comment type="similarity">
    <text evidence="7">Belongs to the shikimate kinase family.</text>
</comment>
<keyword evidence="6 7" id="KW-0057">Aromatic amino acid biosynthesis</keyword>
<comment type="catalytic activity">
    <reaction evidence="7">
        <text>shikimate + ATP = 3-phosphoshikimate + ADP + H(+)</text>
        <dbReference type="Rhea" id="RHEA:13121"/>
        <dbReference type="ChEBI" id="CHEBI:15378"/>
        <dbReference type="ChEBI" id="CHEBI:30616"/>
        <dbReference type="ChEBI" id="CHEBI:36208"/>
        <dbReference type="ChEBI" id="CHEBI:145989"/>
        <dbReference type="ChEBI" id="CHEBI:456216"/>
        <dbReference type="EC" id="2.7.1.71"/>
    </reaction>
</comment>
<dbReference type="HAMAP" id="MF_00109">
    <property type="entry name" value="Shikimate_kinase"/>
    <property type="match status" value="1"/>
</dbReference>
<keyword evidence="5 7" id="KW-0067">ATP-binding</keyword>
<evidence type="ECO:0000256" key="3">
    <source>
        <dbReference type="ARBA" id="ARBA00022741"/>
    </source>
</evidence>
<dbReference type="GO" id="GO:0009073">
    <property type="term" value="P:aromatic amino acid family biosynthetic process"/>
    <property type="evidence" value="ECO:0007669"/>
    <property type="project" value="UniProtKB-KW"/>
</dbReference>
<accession>A0A5K7ZV39</accession>
<keyword evidence="4 7" id="KW-0418">Kinase</keyword>
<keyword evidence="2 7" id="KW-0808">Transferase</keyword>
<dbReference type="EC" id="2.7.1.71" evidence="7"/>
<evidence type="ECO:0000256" key="4">
    <source>
        <dbReference type="ARBA" id="ARBA00022777"/>
    </source>
</evidence>
<evidence type="ECO:0000313" key="9">
    <source>
        <dbReference type="Proteomes" id="UP000425960"/>
    </source>
</evidence>
<dbReference type="Proteomes" id="UP000425960">
    <property type="component" value="Chromosome"/>
</dbReference>
<proteinExistence type="inferred from homology"/>
<dbReference type="InterPro" id="IPR027417">
    <property type="entry name" value="P-loop_NTPase"/>
</dbReference>
<dbReference type="CDD" id="cd00464">
    <property type="entry name" value="SK"/>
    <property type="match status" value="1"/>
</dbReference>
<comment type="function">
    <text evidence="7">Catalyzes the specific phosphorylation of the 3-hydroxyl group of shikimic acid using ATP as a cosubstrate.</text>
</comment>
<comment type="cofactor">
    <cofactor evidence="7">
        <name>Mg(2+)</name>
        <dbReference type="ChEBI" id="CHEBI:18420"/>
    </cofactor>
    <text evidence="7">Binds 1 Mg(2+) ion per subunit.</text>
</comment>
<evidence type="ECO:0000256" key="2">
    <source>
        <dbReference type="ARBA" id="ARBA00022679"/>
    </source>
</evidence>
<dbReference type="PANTHER" id="PTHR21087:SF16">
    <property type="entry name" value="SHIKIMATE KINASE 1, CHLOROPLASTIC"/>
    <property type="match status" value="1"/>
</dbReference>
<feature type="binding site" evidence="7">
    <location>
        <position position="21"/>
    </location>
    <ligand>
        <name>Mg(2+)</name>
        <dbReference type="ChEBI" id="CHEBI:18420"/>
    </ligand>
</feature>